<sequence>MSRPAAVDDIVYGEAPDLAILDDDVWNKVQDRLERTHALYAGKTAPLNGSHRARYLLNGLLKCGCCGGGFTLVAKERYGCYIRKTQGTQECGNSRTITRERVEDRVLARLRHGLITPAFAGQFAAEVKMLLARDPKEDDARRIALEGRLKRIEAAIERLLDRLESEEAGESLLARLASREAERDELRAEISKSAASTESTKLPTAAELEKVYRHQVERIEDLLTGCDHMVEANTLLKALLGEVRLSPDKDAQHGMAIEIRGEASRIWLNDRPKTTKGLQKEALSILSQISVVAGVGFEPTTFRL</sequence>
<dbReference type="OrthoDB" id="7277848at2"/>
<feature type="domain" description="Recombinase zinc beta ribbon" evidence="4">
    <location>
        <begin position="56"/>
        <end position="111"/>
    </location>
</feature>
<dbReference type="GO" id="GO:0003677">
    <property type="term" value="F:DNA binding"/>
    <property type="evidence" value="ECO:0007669"/>
    <property type="project" value="UniProtKB-KW"/>
</dbReference>
<dbReference type="InterPro" id="IPR038109">
    <property type="entry name" value="DNA_bind_recomb_sf"/>
</dbReference>
<evidence type="ECO:0000256" key="2">
    <source>
        <dbReference type="ARBA" id="ARBA00023172"/>
    </source>
</evidence>
<evidence type="ECO:0000256" key="3">
    <source>
        <dbReference type="SAM" id="Coils"/>
    </source>
</evidence>
<evidence type="ECO:0000313" key="5">
    <source>
        <dbReference type="EMBL" id="RKF13621.1"/>
    </source>
</evidence>
<dbReference type="InterPro" id="IPR025827">
    <property type="entry name" value="Zn_ribbon_recom_dom"/>
</dbReference>
<keyword evidence="6" id="KW-1185">Reference proteome</keyword>
<keyword evidence="3" id="KW-0175">Coiled coil</keyword>
<evidence type="ECO:0000313" key="6">
    <source>
        <dbReference type="Proteomes" id="UP000281128"/>
    </source>
</evidence>
<organism evidence="5 6">
    <name type="scientific">Roseovarius spongiae</name>
    <dbReference type="NCBI Taxonomy" id="2320272"/>
    <lineage>
        <taxon>Bacteria</taxon>
        <taxon>Pseudomonadati</taxon>
        <taxon>Pseudomonadota</taxon>
        <taxon>Alphaproteobacteria</taxon>
        <taxon>Rhodobacterales</taxon>
        <taxon>Roseobacteraceae</taxon>
        <taxon>Roseovarius</taxon>
    </lineage>
</organism>
<dbReference type="PANTHER" id="PTHR30461">
    <property type="entry name" value="DNA-INVERTASE FROM LAMBDOID PROPHAGE"/>
    <property type="match status" value="1"/>
</dbReference>
<protein>
    <recommendedName>
        <fullName evidence="4">Recombinase zinc beta ribbon domain-containing protein</fullName>
    </recommendedName>
</protein>
<gene>
    <name evidence="5" type="ORF">D6850_14610</name>
</gene>
<proteinExistence type="predicted"/>
<dbReference type="PANTHER" id="PTHR30461:SF2">
    <property type="entry name" value="SERINE RECOMBINASE PINE-RELATED"/>
    <property type="match status" value="1"/>
</dbReference>
<dbReference type="Gene3D" id="3.90.1750.20">
    <property type="entry name" value="Putative Large Serine Recombinase, Chain B, Domain 2"/>
    <property type="match status" value="1"/>
</dbReference>
<keyword evidence="2" id="KW-0233">DNA recombination</keyword>
<accession>A0A3A8AUK4</accession>
<dbReference type="Pfam" id="PF13408">
    <property type="entry name" value="Zn_ribbon_recom"/>
    <property type="match status" value="1"/>
</dbReference>
<dbReference type="Proteomes" id="UP000281128">
    <property type="component" value="Unassembled WGS sequence"/>
</dbReference>
<dbReference type="AlphaFoldDB" id="A0A3A8AUK4"/>
<reference evidence="5 6" key="1">
    <citation type="submission" date="2018-09" db="EMBL/GenBank/DDBJ databases">
        <title>Roseovarius spongiae sp. nov., isolated from a marine sponge.</title>
        <authorList>
            <person name="Zhuang L."/>
            <person name="Luo L."/>
        </authorList>
    </citation>
    <scope>NUCLEOTIDE SEQUENCE [LARGE SCALE GENOMIC DNA]</scope>
    <source>
        <strain evidence="5 6">HN-E21</strain>
    </source>
</reference>
<evidence type="ECO:0000259" key="4">
    <source>
        <dbReference type="Pfam" id="PF13408"/>
    </source>
</evidence>
<keyword evidence="1" id="KW-0238">DNA-binding</keyword>
<dbReference type="InterPro" id="IPR050639">
    <property type="entry name" value="SSR_resolvase"/>
</dbReference>
<dbReference type="GO" id="GO:0000150">
    <property type="term" value="F:DNA strand exchange activity"/>
    <property type="evidence" value="ECO:0007669"/>
    <property type="project" value="TreeGrafter"/>
</dbReference>
<feature type="coiled-coil region" evidence="3">
    <location>
        <begin position="142"/>
        <end position="169"/>
    </location>
</feature>
<comment type="caution">
    <text evidence="5">The sequence shown here is derived from an EMBL/GenBank/DDBJ whole genome shotgun (WGS) entry which is preliminary data.</text>
</comment>
<name>A0A3A8AUK4_9RHOB</name>
<evidence type="ECO:0000256" key="1">
    <source>
        <dbReference type="ARBA" id="ARBA00023125"/>
    </source>
</evidence>
<dbReference type="EMBL" id="RAPE01000004">
    <property type="protein sequence ID" value="RKF13621.1"/>
    <property type="molecule type" value="Genomic_DNA"/>
</dbReference>